<dbReference type="Proteomes" id="UP000185860">
    <property type="component" value="Unassembled WGS sequence"/>
</dbReference>
<dbReference type="AlphaFoldDB" id="A0A1U7IMB7"/>
<reference evidence="1 2" key="1">
    <citation type="submission" date="2016-11" db="EMBL/GenBank/DDBJ databases">
        <title>Draft Genome Sequences of Nine Cyanobacterial Strains from Diverse Habitats.</title>
        <authorList>
            <person name="Zhu T."/>
            <person name="Hou S."/>
            <person name="Lu X."/>
            <person name="Hess W.R."/>
        </authorList>
    </citation>
    <scope>NUCLEOTIDE SEQUENCE [LARGE SCALE GENOMIC DNA]</scope>
    <source>
        <strain evidence="1 2">IAM M-71</strain>
    </source>
</reference>
<protein>
    <submittedName>
        <fullName evidence="1">Uncharacterized protein</fullName>
    </submittedName>
</protein>
<name>A0A1U7IMB7_9CYAN</name>
<gene>
    <name evidence="1" type="ORF">NIES2119_09975</name>
</gene>
<sequence length="120" mass="13378">MSLTFDHAKSLGVTTQDIFVIISGKAYIDLSLLNGKPINNLNSTDFIDSVYKLFNMGYQMQEKFNLTAAVGNRIASFSPPFSGSAQYYANMNPPANYVQMQQTLNTMLQVTDTEVYSINQ</sequence>
<evidence type="ECO:0000313" key="2">
    <source>
        <dbReference type="Proteomes" id="UP000185860"/>
    </source>
</evidence>
<proteinExistence type="predicted"/>
<dbReference type="STRING" id="454136.NIES2119_09975"/>
<comment type="caution">
    <text evidence="1">The sequence shown here is derived from an EMBL/GenBank/DDBJ whole genome shotgun (WGS) entry which is preliminary data.</text>
</comment>
<dbReference type="EMBL" id="MRCE01000008">
    <property type="protein sequence ID" value="OKH38355.1"/>
    <property type="molecule type" value="Genomic_DNA"/>
</dbReference>
<evidence type="ECO:0000313" key="1">
    <source>
        <dbReference type="EMBL" id="OKH38355.1"/>
    </source>
</evidence>
<organism evidence="1 2">
    <name type="scientific">[Phormidium ambiguum] IAM M-71</name>
    <dbReference type="NCBI Taxonomy" id="454136"/>
    <lineage>
        <taxon>Bacteria</taxon>
        <taxon>Bacillati</taxon>
        <taxon>Cyanobacteriota</taxon>
        <taxon>Cyanophyceae</taxon>
        <taxon>Oscillatoriophycideae</taxon>
        <taxon>Aerosakkonematales</taxon>
        <taxon>Aerosakkonemataceae</taxon>
        <taxon>Floridanema</taxon>
    </lineage>
</organism>
<accession>A0A1U7IMB7</accession>
<dbReference type="RefSeq" id="WP_073593322.1">
    <property type="nucleotide sequence ID" value="NZ_MRCE01000008.1"/>
</dbReference>